<reference evidence="3" key="1">
    <citation type="submission" date="2016-11" db="UniProtKB">
        <authorList>
            <consortium name="WormBaseParasite"/>
        </authorList>
    </citation>
    <scope>IDENTIFICATION</scope>
</reference>
<evidence type="ECO:0000313" key="3">
    <source>
        <dbReference type="WBParaSite" id="MhA1_Contig298.frz3.gene13"/>
    </source>
</evidence>
<keyword evidence="1" id="KW-0812">Transmembrane</keyword>
<proteinExistence type="predicted"/>
<keyword evidence="1" id="KW-0472">Membrane</keyword>
<organism evidence="2 3">
    <name type="scientific">Meloidogyne hapla</name>
    <name type="common">Root-knot nematode worm</name>
    <dbReference type="NCBI Taxonomy" id="6305"/>
    <lineage>
        <taxon>Eukaryota</taxon>
        <taxon>Metazoa</taxon>
        <taxon>Ecdysozoa</taxon>
        <taxon>Nematoda</taxon>
        <taxon>Chromadorea</taxon>
        <taxon>Rhabditida</taxon>
        <taxon>Tylenchina</taxon>
        <taxon>Tylenchomorpha</taxon>
        <taxon>Tylenchoidea</taxon>
        <taxon>Meloidogynidae</taxon>
        <taxon>Meloidogyninae</taxon>
        <taxon>Meloidogyne</taxon>
    </lineage>
</organism>
<protein>
    <submittedName>
        <fullName evidence="3">WAP domain-containing protein</fullName>
    </submittedName>
</protein>
<keyword evidence="1" id="KW-1133">Transmembrane helix</keyword>
<dbReference type="WBParaSite" id="MhA1_Contig298.frz3.gene13">
    <property type="protein sequence ID" value="MhA1_Contig298.frz3.gene13"/>
    <property type="gene ID" value="MhA1_Contig298.frz3.gene13"/>
</dbReference>
<keyword evidence="2" id="KW-1185">Reference proteome</keyword>
<accession>A0A1I8BK96</accession>
<sequence length="197" mass="21423">MDKHYKKAVFQNYRKVPRSFSLLILFTLIKINLAILFSPINACDLFLLNRGNTLGCGGFCPPSCGLSLLNLASPFQAGAVPLPPQPPPTILQPQIPTAYTAPRPFPTPFFRAPSLLAPPPSLSNVLSPPILQTAPVVPPPRILQPVSNPQTRVQLIPLAMCAMPCRRKMMSPAMPRNNCCNGDYCDIDCCSDEPSNA</sequence>
<name>A0A1I8BK96_MELHA</name>
<dbReference type="AlphaFoldDB" id="A0A1I8BK96"/>
<evidence type="ECO:0000256" key="1">
    <source>
        <dbReference type="SAM" id="Phobius"/>
    </source>
</evidence>
<dbReference type="Proteomes" id="UP000095281">
    <property type="component" value="Unplaced"/>
</dbReference>
<feature type="transmembrane region" description="Helical" evidence="1">
    <location>
        <begin position="20"/>
        <end position="40"/>
    </location>
</feature>
<evidence type="ECO:0000313" key="2">
    <source>
        <dbReference type="Proteomes" id="UP000095281"/>
    </source>
</evidence>